<reference evidence="1 2" key="1">
    <citation type="submission" date="2015-01" db="EMBL/GenBank/DDBJ databases">
        <title>Evolution of Trichinella species and genotypes.</title>
        <authorList>
            <person name="Korhonen P.K."/>
            <person name="Edoardo P."/>
            <person name="Giuseppe L.R."/>
            <person name="Gasser R.B."/>
        </authorList>
    </citation>
    <scope>NUCLEOTIDE SEQUENCE [LARGE SCALE GENOMIC DNA]</scope>
    <source>
        <strain evidence="1">ISS37</strain>
    </source>
</reference>
<organism evidence="1 2">
    <name type="scientific">Trichinella nelsoni</name>
    <dbReference type="NCBI Taxonomy" id="6336"/>
    <lineage>
        <taxon>Eukaryota</taxon>
        <taxon>Metazoa</taxon>
        <taxon>Ecdysozoa</taxon>
        <taxon>Nematoda</taxon>
        <taxon>Enoplea</taxon>
        <taxon>Dorylaimia</taxon>
        <taxon>Trichinellida</taxon>
        <taxon>Trichinellidae</taxon>
        <taxon>Trichinella</taxon>
    </lineage>
</organism>
<dbReference type="Proteomes" id="UP000054630">
    <property type="component" value="Unassembled WGS sequence"/>
</dbReference>
<comment type="caution">
    <text evidence="1">The sequence shown here is derived from an EMBL/GenBank/DDBJ whole genome shotgun (WGS) entry which is preliminary data.</text>
</comment>
<dbReference type="OrthoDB" id="10436924at2759"/>
<dbReference type="AlphaFoldDB" id="A0A0V0REW2"/>
<protein>
    <submittedName>
        <fullName evidence="1">Uncharacterized protein</fullName>
    </submittedName>
</protein>
<name>A0A0V0REW2_9BILA</name>
<keyword evidence="2" id="KW-1185">Reference proteome</keyword>
<proteinExistence type="predicted"/>
<gene>
    <name evidence="1" type="ORF">T07_10935</name>
</gene>
<sequence>LERVKFHHRSFYICICNWYLVVPRGVCNKREYANFYLPWGIARGDAWG</sequence>
<evidence type="ECO:0000313" key="2">
    <source>
        <dbReference type="Proteomes" id="UP000054630"/>
    </source>
</evidence>
<accession>A0A0V0REW2</accession>
<dbReference type="EMBL" id="JYDL01000230">
    <property type="protein sequence ID" value="KRX13033.1"/>
    <property type="molecule type" value="Genomic_DNA"/>
</dbReference>
<feature type="non-terminal residue" evidence="1">
    <location>
        <position position="1"/>
    </location>
</feature>
<evidence type="ECO:0000313" key="1">
    <source>
        <dbReference type="EMBL" id="KRX13033.1"/>
    </source>
</evidence>